<keyword evidence="1" id="KW-0067">ATP-binding</keyword>
<comment type="caution">
    <text evidence="1">The sequence shown here is derived from an EMBL/GenBank/DDBJ whole genome shotgun (WGS) entry which is preliminary data.</text>
</comment>
<reference evidence="1" key="1">
    <citation type="submission" date="2022-04" db="EMBL/GenBank/DDBJ databases">
        <title>Genome of the entomopathogenic fungus Entomophthora muscae.</title>
        <authorList>
            <person name="Elya C."/>
            <person name="Lovett B.R."/>
            <person name="Lee E."/>
            <person name="Macias A.M."/>
            <person name="Hajek A.E."/>
            <person name="De Bivort B.L."/>
            <person name="Kasson M.T."/>
            <person name="De Fine Licht H.H."/>
            <person name="Stajich J.E."/>
        </authorList>
    </citation>
    <scope>NUCLEOTIDE SEQUENCE</scope>
    <source>
        <strain evidence="1">Berkeley</strain>
    </source>
</reference>
<organism evidence="1 2">
    <name type="scientific">Entomophthora muscae</name>
    <dbReference type="NCBI Taxonomy" id="34485"/>
    <lineage>
        <taxon>Eukaryota</taxon>
        <taxon>Fungi</taxon>
        <taxon>Fungi incertae sedis</taxon>
        <taxon>Zoopagomycota</taxon>
        <taxon>Entomophthoromycotina</taxon>
        <taxon>Entomophthoromycetes</taxon>
        <taxon>Entomophthorales</taxon>
        <taxon>Entomophthoraceae</taxon>
        <taxon>Entomophthora</taxon>
    </lineage>
</organism>
<evidence type="ECO:0000313" key="1">
    <source>
        <dbReference type="EMBL" id="KAJ9086995.1"/>
    </source>
</evidence>
<keyword evidence="1" id="KW-0378">Hydrolase</keyword>
<protein>
    <submittedName>
        <fullName evidence="1">ATP-dependent RNA helicase dbp4</fullName>
        <ecNumber evidence="1">3.6.4.13</ecNumber>
    </submittedName>
</protein>
<dbReference type="EC" id="3.6.4.13" evidence="1"/>
<dbReference type="EMBL" id="QTSX02000417">
    <property type="protein sequence ID" value="KAJ9086995.1"/>
    <property type="molecule type" value="Genomic_DNA"/>
</dbReference>
<evidence type="ECO:0000313" key="2">
    <source>
        <dbReference type="Proteomes" id="UP001165960"/>
    </source>
</evidence>
<gene>
    <name evidence="1" type="primary">DBP4_1</name>
    <name evidence="1" type="ORF">DSO57_1037670</name>
</gene>
<accession>A0ACC2UIT2</accession>
<name>A0ACC2UIT2_9FUNG</name>
<dbReference type="Proteomes" id="UP001165960">
    <property type="component" value="Unassembled WGS sequence"/>
</dbReference>
<keyword evidence="1" id="KW-0347">Helicase</keyword>
<keyword evidence="1" id="KW-0547">Nucleotide-binding</keyword>
<proteinExistence type="predicted"/>
<keyword evidence="2" id="KW-1185">Reference proteome</keyword>
<sequence length="170" mass="18887">MSNKRKERKNNDIAEIEDLIARTKEPIPELPSSRFSDLPISSKTMEGLTKANFVEMTEIQKKALPIALCRKDILAAAKTGSGKTLAFLIPLLETLYINKWGPQDGLGALVISPTRELAVQIFDVLRKIGQFHSFSAGLVIGGKDFKIEKTRIQKNEHSSWHPWPPASAHG</sequence>